<dbReference type="GO" id="GO:0010333">
    <property type="term" value="F:terpene synthase activity"/>
    <property type="evidence" value="ECO:0007669"/>
    <property type="project" value="InterPro"/>
</dbReference>
<feature type="domain" description="Disease resistance R13L4/SHOC-2-like LRR" evidence="8">
    <location>
        <begin position="913"/>
        <end position="1141"/>
    </location>
</feature>
<keyword evidence="1" id="KW-0677">Repeat</keyword>
<dbReference type="Pfam" id="PF03936">
    <property type="entry name" value="Terpene_synth_C"/>
    <property type="match status" value="1"/>
</dbReference>
<evidence type="ECO:0000256" key="1">
    <source>
        <dbReference type="ARBA" id="ARBA00022737"/>
    </source>
</evidence>
<dbReference type="InterPro" id="IPR058922">
    <property type="entry name" value="WHD_DRP"/>
</dbReference>
<dbReference type="OrthoDB" id="2973320at2759"/>
<accession>A0A834ZN98</accession>
<dbReference type="Pfam" id="PF23559">
    <property type="entry name" value="WHD_DRP"/>
    <property type="match status" value="1"/>
</dbReference>
<feature type="domain" description="Terpene synthase metal-binding" evidence="6">
    <location>
        <begin position="278"/>
        <end position="372"/>
    </location>
</feature>
<dbReference type="InterPro" id="IPR001906">
    <property type="entry name" value="Terpene_synth_N"/>
</dbReference>
<evidence type="ECO:0000256" key="2">
    <source>
        <dbReference type="ARBA" id="ARBA00022741"/>
    </source>
</evidence>
<dbReference type="InterPro" id="IPR044974">
    <property type="entry name" value="Disease_R_plants"/>
</dbReference>
<dbReference type="SUPFAM" id="SSF48239">
    <property type="entry name" value="Terpenoid cyclases/Protein prenyltransferases"/>
    <property type="match status" value="1"/>
</dbReference>
<evidence type="ECO:0000256" key="3">
    <source>
        <dbReference type="ARBA" id="ARBA00022821"/>
    </source>
</evidence>
<evidence type="ECO:0000313" key="9">
    <source>
        <dbReference type="EMBL" id="KAF8410924.1"/>
    </source>
</evidence>
<dbReference type="Gene3D" id="1.10.8.430">
    <property type="entry name" value="Helical domain of apoptotic protease-activating factors"/>
    <property type="match status" value="1"/>
</dbReference>
<dbReference type="Gene3D" id="1.10.600.10">
    <property type="entry name" value="Farnesyl Diphosphate Synthase"/>
    <property type="match status" value="2"/>
</dbReference>
<dbReference type="InterPro" id="IPR005630">
    <property type="entry name" value="Terpene_synthase_metal-bd"/>
</dbReference>
<dbReference type="InterPro" id="IPR001611">
    <property type="entry name" value="Leu-rich_rpt"/>
</dbReference>
<feature type="domain" description="NB-ARC" evidence="4">
    <location>
        <begin position="521"/>
        <end position="691"/>
    </location>
</feature>
<proteinExistence type="predicted"/>
<gene>
    <name evidence="9" type="ORF">HHK36_003461</name>
</gene>
<dbReference type="InterPro" id="IPR036388">
    <property type="entry name" value="WH-like_DNA-bd_sf"/>
</dbReference>
<dbReference type="FunFam" id="1.10.10.10:FF:000322">
    <property type="entry name" value="Probable disease resistance protein At1g63360"/>
    <property type="match status" value="1"/>
</dbReference>
<dbReference type="InterPro" id="IPR042197">
    <property type="entry name" value="Apaf_helical"/>
</dbReference>
<dbReference type="Gene3D" id="3.80.10.10">
    <property type="entry name" value="Ribonuclease Inhibitor"/>
    <property type="match status" value="2"/>
</dbReference>
<dbReference type="Gene3D" id="1.10.10.10">
    <property type="entry name" value="Winged helix-like DNA-binding domain superfamily/Winged helix DNA-binding domain"/>
    <property type="match status" value="1"/>
</dbReference>
<organism evidence="9 10">
    <name type="scientific">Tetracentron sinense</name>
    <name type="common">Spur-leaf</name>
    <dbReference type="NCBI Taxonomy" id="13715"/>
    <lineage>
        <taxon>Eukaryota</taxon>
        <taxon>Viridiplantae</taxon>
        <taxon>Streptophyta</taxon>
        <taxon>Embryophyta</taxon>
        <taxon>Tracheophyta</taxon>
        <taxon>Spermatophyta</taxon>
        <taxon>Magnoliopsida</taxon>
        <taxon>Trochodendrales</taxon>
        <taxon>Trochodendraceae</taxon>
        <taxon>Tetracentron</taxon>
    </lineage>
</organism>
<dbReference type="OMA" id="EISHCYK"/>
<dbReference type="Pfam" id="PF00931">
    <property type="entry name" value="NB-ARC"/>
    <property type="match status" value="1"/>
</dbReference>
<evidence type="ECO:0000259" key="4">
    <source>
        <dbReference type="Pfam" id="PF00931"/>
    </source>
</evidence>
<dbReference type="PANTHER" id="PTHR23155:SF759">
    <property type="entry name" value="AAA+ ATPASE DOMAIN-CONTAINING PROTEIN"/>
    <property type="match status" value="1"/>
</dbReference>
<dbReference type="InterPro" id="IPR027417">
    <property type="entry name" value="P-loop_NTPase"/>
</dbReference>
<dbReference type="SFLD" id="SFLDG01014">
    <property type="entry name" value="Terpene_Cyclase_Like_1_N-term"/>
    <property type="match status" value="1"/>
</dbReference>
<dbReference type="FunFam" id="1.50.10.130:FF:000001">
    <property type="entry name" value="Isoprene synthase, chloroplastic"/>
    <property type="match status" value="1"/>
</dbReference>
<keyword evidence="3" id="KW-0611">Plant defense</keyword>
<evidence type="ECO:0000313" key="10">
    <source>
        <dbReference type="Proteomes" id="UP000655225"/>
    </source>
</evidence>
<dbReference type="Gene3D" id="1.50.10.130">
    <property type="entry name" value="Terpene synthase, N-terminal domain"/>
    <property type="match status" value="1"/>
</dbReference>
<dbReference type="InterPro" id="IPR036965">
    <property type="entry name" value="Terpene_synth_N_sf"/>
</dbReference>
<dbReference type="CDD" id="cd14798">
    <property type="entry name" value="RX-CC_like"/>
    <property type="match status" value="1"/>
</dbReference>
<dbReference type="SUPFAM" id="SSF48576">
    <property type="entry name" value="Terpenoid synthases"/>
    <property type="match status" value="1"/>
</dbReference>
<dbReference type="SUPFAM" id="SSF52058">
    <property type="entry name" value="L domain-like"/>
    <property type="match status" value="1"/>
</dbReference>
<feature type="domain" description="Disease resistance protein winged helix" evidence="7">
    <location>
        <begin position="780"/>
        <end position="852"/>
    </location>
</feature>
<evidence type="ECO:0000259" key="6">
    <source>
        <dbReference type="Pfam" id="PF03936"/>
    </source>
</evidence>
<dbReference type="AlphaFoldDB" id="A0A834ZN98"/>
<dbReference type="GO" id="GO:0043531">
    <property type="term" value="F:ADP binding"/>
    <property type="evidence" value="ECO:0007669"/>
    <property type="project" value="InterPro"/>
</dbReference>
<dbReference type="Pfam" id="PF23598">
    <property type="entry name" value="LRR_14"/>
    <property type="match status" value="1"/>
</dbReference>
<dbReference type="EMBL" id="JABCRI010000002">
    <property type="protein sequence ID" value="KAF8410924.1"/>
    <property type="molecule type" value="Genomic_DNA"/>
</dbReference>
<dbReference type="GO" id="GO:0000287">
    <property type="term" value="F:magnesium ion binding"/>
    <property type="evidence" value="ECO:0007669"/>
    <property type="project" value="InterPro"/>
</dbReference>
<protein>
    <submittedName>
        <fullName evidence="9">Uncharacterized protein</fullName>
    </submittedName>
</protein>
<dbReference type="SUPFAM" id="SSF52540">
    <property type="entry name" value="P-loop containing nucleoside triphosphate hydrolases"/>
    <property type="match status" value="1"/>
</dbReference>
<dbReference type="InterPro" id="IPR038005">
    <property type="entry name" value="RX-like_CC"/>
</dbReference>
<keyword evidence="2" id="KW-0547">Nucleotide-binding</keyword>
<dbReference type="InterPro" id="IPR008949">
    <property type="entry name" value="Isoprenoid_synthase_dom_sf"/>
</dbReference>
<dbReference type="InterPro" id="IPR008930">
    <property type="entry name" value="Terpenoid_cyclase/PrenylTrfase"/>
</dbReference>
<dbReference type="PRINTS" id="PR00364">
    <property type="entry name" value="DISEASERSIST"/>
</dbReference>
<reference evidence="9 10" key="1">
    <citation type="submission" date="2020-04" db="EMBL/GenBank/DDBJ databases">
        <title>Plant Genome Project.</title>
        <authorList>
            <person name="Zhang R.-G."/>
        </authorList>
    </citation>
    <scope>NUCLEOTIDE SEQUENCE [LARGE SCALE GENOMIC DNA]</scope>
    <source>
        <strain evidence="9">YNK0</strain>
        <tissue evidence="9">Leaf</tissue>
    </source>
</reference>
<evidence type="ECO:0000259" key="5">
    <source>
        <dbReference type="Pfam" id="PF01397"/>
    </source>
</evidence>
<dbReference type="Gene3D" id="3.40.50.300">
    <property type="entry name" value="P-loop containing nucleotide triphosphate hydrolases"/>
    <property type="match status" value="1"/>
</dbReference>
<dbReference type="Pfam" id="PF01397">
    <property type="entry name" value="Terpene_synth"/>
    <property type="match status" value="1"/>
</dbReference>
<dbReference type="PANTHER" id="PTHR23155">
    <property type="entry name" value="DISEASE RESISTANCE PROTEIN RP"/>
    <property type="match status" value="1"/>
</dbReference>
<dbReference type="InterPro" id="IPR032675">
    <property type="entry name" value="LRR_dom_sf"/>
</dbReference>
<evidence type="ECO:0000259" key="7">
    <source>
        <dbReference type="Pfam" id="PF23559"/>
    </source>
</evidence>
<name>A0A834ZN98_TETSI</name>
<evidence type="ECO:0000259" key="8">
    <source>
        <dbReference type="Pfam" id="PF23598"/>
    </source>
</evidence>
<dbReference type="FunFam" id="1.10.8.430:FF:000003">
    <property type="entry name" value="Probable disease resistance protein At5g66910"/>
    <property type="match status" value="1"/>
</dbReference>
<dbReference type="InterPro" id="IPR002182">
    <property type="entry name" value="NB-ARC"/>
</dbReference>
<dbReference type="InterPro" id="IPR055414">
    <property type="entry name" value="LRR_R13L4/SHOC2-like"/>
</dbReference>
<dbReference type="Proteomes" id="UP000655225">
    <property type="component" value="Unassembled WGS sequence"/>
</dbReference>
<dbReference type="GO" id="GO:0098542">
    <property type="term" value="P:defense response to other organism"/>
    <property type="evidence" value="ECO:0007669"/>
    <property type="project" value="TreeGrafter"/>
</dbReference>
<dbReference type="PROSITE" id="PS51450">
    <property type="entry name" value="LRR"/>
    <property type="match status" value="1"/>
</dbReference>
<sequence>MAVLRMPVALPYCSFTRLPPSRNDTVRACSNAHAPQTFEPTVARRSANYQPCIWDYDYVQSLKSHYVGETYMKCAKKLKRDVRIMFVNVVEPLAQLELIDVLQRLGVAYQFEEDIKRTLDTIYISRNNDKWMEEDLHSTALHFRLLRQHGFHVPQEVFNSFKDKKGNFKTFLCADTKGILSLYEASYFALEGENILEEAKDFTSKHLRHLKGNINANLAKQVNHALELPLHWRMLRLEARWFVDIYERRGDMNPKLLEFAKLEFNMVQETHQNDLKEMSRRMTTKVNALITTIEDVYDVYGTLDELELFTDAIERWDINAVERLPDYMKICFLALYNSINEMSYDTLKEKGWEKKRVEEMADAVVGVLVQSLYTTLVSESQFPLEFQNQFEDMKKRLEIMQAFLNDTEGLKKKNETVKKTLTDLRELIYEADDILLDCLIRAYYRKDDSFLHRHSPRELRFRYKKGKKLSEINIRITKMEESLRTYLAPIIRQASQEEHSNRGFRWTSQAFDQSAIVGLKDDTRKIKGWIKPRNEVLHRVGILGMGGLGKTTIAQKIFNDKDVVERFTKRIWVSVSQTINETAIMKSMLKQLGNDGNGCDDGMLLNMIQQELSNKTYLIVMDDVWSIDDGWWARIFAGLPKTEGYSSSIIITTRKDDVLRSMGVEEERTHKPKVLKEDESWSLFCKAAFSGSKTISKYPELKGVGKEIVKKCQGLPLAIKTIGGLLSSKPYSLSQWEGIRDTFHDQLTTDQGDTSIISSLQLSYDELPSHLKQCLLCFSIYPEDYEISAEQLVHWWIGEGFVWGKNLKTASESAFDCLSELVNRCLVEVVHRRNYDGRVYSCTMHDMVRDLAIKVAREEAFCSFDGRGRQIPTANSRRLGFTSKMDMRNLEGNSKLRALLLMPSSSIHFDRKTGLARVKSLRVLDFSQNKLDNVCNDDLLYWIISLNRLAYLNLRGVAGLRELPYSIWKLRNLQILVLNECNDLEKLPPCITTLKKLTVLDVGTCSSLQYLPQGIGRLSNLQELSGLKLASPAIMDTCRLGELKDLVQLRVLRINVSKEGEIADKELDVLLGLEKLEVLSINTEECENMEIIEKLNKLSPPPHLQVLYLRYYRGDATPGWINPKSLSKLQYLCIENGELKQVNEGFWGSESTTWKLQGLCLKYLPRLYMEWEWVQKRMPLLSYLEVSHCYMFKKFPCEVINLGSWRKDEEQESEDGEKDKE</sequence>
<comment type="caution">
    <text evidence="9">The sequence shown here is derived from an EMBL/GenBank/DDBJ whole genome shotgun (WGS) entry which is preliminary data.</text>
</comment>
<keyword evidence="10" id="KW-1185">Reference proteome</keyword>
<feature type="domain" description="Terpene synthase N-terminal" evidence="5">
    <location>
        <begin position="53"/>
        <end position="226"/>
    </location>
</feature>